<evidence type="ECO:0000313" key="3">
    <source>
        <dbReference type="Proteomes" id="UP001303046"/>
    </source>
</evidence>
<gene>
    <name evidence="2" type="primary">Necator_chrV.g17858</name>
    <name evidence="2" type="ORF">RB195_013068</name>
</gene>
<sequence length="209" mass="23034">MNGVAALEQWQQPATSTADCAMTPLPSGLSSARLARFASGDTDFEDKPRSGRPHTVENSAILDVVKEDPEVNARSLATRLGCSHSVVSRLQAIGYRKVLSRWIPHILTDGTRFTRVSICQSLLLRTHRKEFLENLITEMRVGSFTNLSRTMPCGSLEEETRRRKPNRTSTPRSVSFVASGIRGECCFMSSSHMATLSTVTGSIYASQLQ</sequence>
<dbReference type="Gene3D" id="3.30.420.10">
    <property type="entry name" value="Ribonuclease H-like superfamily/Ribonuclease H"/>
    <property type="match status" value="1"/>
</dbReference>
<accession>A0ABR1DTU7</accession>
<keyword evidence="3" id="KW-1185">Reference proteome</keyword>
<dbReference type="EMBL" id="JAVFWL010000005">
    <property type="protein sequence ID" value="KAK6753857.1"/>
    <property type="molecule type" value="Genomic_DNA"/>
</dbReference>
<dbReference type="PANTHER" id="PTHR46060:SF2">
    <property type="entry name" value="HISTONE-LYSINE N-METHYLTRANSFERASE SETMAR"/>
    <property type="match status" value="1"/>
</dbReference>
<organism evidence="2 3">
    <name type="scientific">Necator americanus</name>
    <name type="common">Human hookworm</name>
    <dbReference type="NCBI Taxonomy" id="51031"/>
    <lineage>
        <taxon>Eukaryota</taxon>
        <taxon>Metazoa</taxon>
        <taxon>Ecdysozoa</taxon>
        <taxon>Nematoda</taxon>
        <taxon>Chromadorea</taxon>
        <taxon>Rhabditida</taxon>
        <taxon>Rhabditina</taxon>
        <taxon>Rhabditomorpha</taxon>
        <taxon>Strongyloidea</taxon>
        <taxon>Ancylostomatidae</taxon>
        <taxon>Bunostominae</taxon>
        <taxon>Necator</taxon>
    </lineage>
</organism>
<reference evidence="2 3" key="1">
    <citation type="submission" date="2023-08" db="EMBL/GenBank/DDBJ databases">
        <title>A Necator americanus chromosomal reference genome.</title>
        <authorList>
            <person name="Ilik V."/>
            <person name="Petrzelkova K.J."/>
            <person name="Pardy F."/>
            <person name="Fuh T."/>
            <person name="Niatou-Singa F.S."/>
            <person name="Gouil Q."/>
            <person name="Baker L."/>
            <person name="Ritchie M.E."/>
            <person name="Jex A.R."/>
            <person name="Gazzola D."/>
            <person name="Li H."/>
            <person name="Toshio Fujiwara R."/>
            <person name="Zhan B."/>
            <person name="Aroian R.V."/>
            <person name="Pafco B."/>
            <person name="Schwarz E.M."/>
        </authorList>
    </citation>
    <scope>NUCLEOTIDE SEQUENCE [LARGE SCALE GENOMIC DNA]</scope>
    <source>
        <strain evidence="2 3">Aroian</strain>
        <tissue evidence="2">Whole animal</tissue>
    </source>
</reference>
<dbReference type="InterPro" id="IPR052709">
    <property type="entry name" value="Transposase-MT_Hybrid"/>
</dbReference>
<evidence type="ECO:0000256" key="1">
    <source>
        <dbReference type="SAM" id="MobiDB-lite"/>
    </source>
</evidence>
<protein>
    <submittedName>
        <fullName evidence="2">Uncharacterized protein</fullName>
    </submittedName>
</protein>
<proteinExistence type="predicted"/>
<dbReference type="PANTHER" id="PTHR46060">
    <property type="entry name" value="MARINER MOS1 TRANSPOSASE-LIKE PROTEIN"/>
    <property type="match status" value="1"/>
</dbReference>
<name>A0ABR1DTU7_NECAM</name>
<evidence type="ECO:0000313" key="2">
    <source>
        <dbReference type="EMBL" id="KAK6753857.1"/>
    </source>
</evidence>
<feature type="region of interest" description="Disordered" evidence="1">
    <location>
        <begin position="154"/>
        <end position="173"/>
    </location>
</feature>
<dbReference type="Proteomes" id="UP001303046">
    <property type="component" value="Unassembled WGS sequence"/>
</dbReference>
<dbReference type="InterPro" id="IPR036397">
    <property type="entry name" value="RNaseH_sf"/>
</dbReference>
<comment type="caution">
    <text evidence="2">The sequence shown here is derived from an EMBL/GenBank/DDBJ whole genome shotgun (WGS) entry which is preliminary data.</text>
</comment>